<proteinExistence type="predicted"/>
<evidence type="ECO:0000259" key="2">
    <source>
        <dbReference type="PROSITE" id="PS00622"/>
    </source>
</evidence>
<name>U2HSB1_9SPHI</name>
<dbReference type="AlphaFoldDB" id="U2HSB1"/>
<dbReference type="GO" id="GO:0003677">
    <property type="term" value="F:DNA binding"/>
    <property type="evidence" value="ECO:0007669"/>
    <property type="project" value="InterPro"/>
</dbReference>
<feature type="transmembrane region" description="Helical" evidence="1">
    <location>
        <begin position="393"/>
        <end position="413"/>
    </location>
</feature>
<sequence length="582" mass="67570">MQRNIFLFNLFVLFLIAALFSSCNGFSSKREKVEYSESLVRFIQSKTQGLAIDSLEALDFKRSVTESDNKDSSSLVAYYCVLGDISAKYYDRLNPHSEAYYDRALELASKENLQIMKVWSLVSYAYYFYTFRQAERALPLFMEATFLIDTLGEESVILPEDTFKKLGFFFGTIGNYEDAISYLEKGERYATILEPQERGMLLDNLGQYHLYNRDTSTALESFLQAESLALQAKDYVRYGKILGNIALVHLGRGNYKEALSLVDRDLLYSEAANSAQNTMYAQILKAKILLKMDSVAQASEMLSKAERYADSKIYLKKDVLRISRLKLEIALREKDEQQELLVRRKLELLEGLVADLDGEMTLLQSKWQVDKEKKQRELLGLASDYQVERYRRVVLSGVVVLVILAVFIVFSYFKRLSRNRELRYEKMVVELQLKKIAVDKKLSTANDTLGAYKEYLTEKNKQIDNLQRTIHRINDSKSYYLEKEKGLLQEILDSHLLTEENWASFRRSFDAQYPNFYLNLKHDFPELTDSNMRYIILTKLGLSVTEISNLLGISTESVKKSRQRLKKKMGDRFREFEQAIHQ</sequence>
<feature type="domain" description="HTH luxR-type" evidence="2">
    <location>
        <begin position="541"/>
        <end position="568"/>
    </location>
</feature>
<gene>
    <name evidence="3" type="ORF">M472_06445</name>
</gene>
<dbReference type="STRING" id="1346330.M472_06445"/>
<dbReference type="GO" id="GO:0006355">
    <property type="term" value="P:regulation of DNA-templated transcription"/>
    <property type="evidence" value="ECO:0007669"/>
    <property type="project" value="InterPro"/>
</dbReference>
<comment type="caution">
    <text evidence="3">The sequence shown here is derived from an EMBL/GenBank/DDBJ whole genome shotgun (WGS) entry which is preliminary data.</text>
</comment>
<keyword evidence="1" id="KW-0472">Membrane</keyword>
<accession>U2HSB1</accession>
<keyword evidence="4" id="KW-1185">Reference proteome</keyword>
<dbReference type="Proteomes" id="UP000016584">
    <property type="component" value="Unassembled WGS sequence"/>
</dbReference>
<dbReference type="Gene3D" id="1.25.40.10">
    <property type="entry name" value="Tetratricopeptide repeat domain"/>
    <property type="match status" value="1"/>
</dbReference>
<evidence type="ECO:0000313" key="3">
    <source>
        <dbReference type="EMBL" id="ERJ58402.1"/>
    </source>
</evidence>
<dbReference type="OrthoDB" id="1413523at2"/>
<dbReference type="PATRIC" id="fig|1346330.5.peg.2950"/>
<keyword evidence="1" id="KW-1133">Transmembrane helix</keyword>
<organism evidence="3 4">
    <name type="scientific">Sphingobacterium paucimobilis HER1398</name>
    <dbReference type="NCBI Taxonomy" id="1346330"/>
    <lineage>
        <taxon>Bacteria</taxon>
        <taxon>Pseudomonadati</taxon>
        <taxon>Bacteroidota</taxon>
        <taxon>Sphingobacteriia</taxon>
        <taxon>Sphingobacteriales</taxon>
        <taxon>Sphingobacteriaceae</taxon>
        <taxon>Sphingobacterium</taxon>
    </lineage>
</organism>
<evidence type="ECO:0000256" key="1">
    <source>
        <dbReference type="SAM" id="Phobius"/>
    </source>
</evidence>
<dbReference type="SUPFAM" id="SSF46894">
    <property type="entry name" value="C-terminal effector domain of the bipartite response regulators"/>
    <property type="match status" value="1"/>
</dbReference>
<dbReference type="InterPro" id="IPR016032">
    <property type="entry name" value="Sig_transdc_resp-reg_C-effctor"/>
</dbReference>
<dbReference type="eggNOG" id="COG0457">
    <property type="taxonomic scope" value="Bacteria"/>
</dbReference>
<reference evidence="3 4" key="1">
    <citation type="journal article" date="2013" name="Genome Announc.">
        <title>The Draft Genome Sequence of Sphingomonas paucimobilis Strain HER1398 (Proteobacteria), Host to the Giant PAU Phage, Indicates That It Is a Member of the Genus Sphingobacterium (Bacteroidetes).</title>
        <authorList>
            <person name="White R.A.III."/>
            <person name="Suttle C.A."/>
        </authorList>
    </citation>
    <scope>NUCLEOTIDE SEQUENCE [LARGE SCALE GENOMIC DNA]</scope>
    <source>
        <strain evidence="3 4">HER1398</strain>
    </source>
</reference>
<protein>
    <recommendedName>
        <fullName evidence="2">HTH luxR-type domain-containing protein</fullName>
    </recommendedName>
</protein>
<dbReference type="PROSITE" id="PS00622">
    <property type="entry name" value="HTH_LUXR_1"/>
    <property type="match status" value="1"/>
</dbReference>
<keyword evidence="1" id="KW-0812">Transmembrane</keyword>
<dbReference type="RefSeq" id="WP_021071098.1">
    <property type="nucleotide sequence ID" value="NZ_ATDL01000016.1"/>
</dbReference>
<dbReference type="InterPro" id="IPR000792">
    <property type="entry name" value="Tscrpt_reg_LuxR_C"/>
</dbReference>
<dbReference type="EMBL" id="ATDL01000016">
    <property type="protein sequence ID" value="ERJ58402.1"/>
    <property type="molecule type" value="Genomic_DNA"/>
</dbReference>
<dbReference type="PROSITE" id="PS51257">
    <property type="entry name" value="PROKAR_LIPOPROTEIN"/>
    <property type="match status" value="1"/>
</dbReference>
<evidence type="ECO:0000313" key="4">
    <source>
        <dbReference type="Proteomes" id="UP000016584"/>
    </source>
</evidence>
<dbReference type="InterPro" id="IPR011990">
    <property type="entry name" value="TPR-like_helical_dom_sf"/>
</dbReference>
<dbReference type="SUPFAM" id="SSF48452">
    <property type="entry name" value="TPR-like"/>
    <property type="match status" value="1"/>
</dbReference>